<evidence type="ECO:0000256" key="1">
    <source>
        <dbReference type="SAM" id="MobiDB-lite"/>
    </source>
</evidence>
<dbReference type="PANTHER" id="PTHR24023">
    <property type="entry name" value="COLLAGEN ALPHA"/>
    <property type="match status" value="1"/>
</dbReference>
<feature type="compositionally biased region" description="Low complexity" evidence="1">
    <location>
        <begin position="327"/>
        <end position="346"/>
    </location>
</feature>
<accession>A0A2K9YD56</accession>
<dbReference type="InterPro" id="IPR057230">
    <property type="entry name" value="DUF7908"/>
</dbReference>
<dbReference type="GO" id="GO:0030020">
    <property type="term" value="F:extracellular matrix structural constituent conferring tensile strength"/>
    <property type="evidence" value="ECO:0007669"/>
    <property type="project" value="TreeGrafter"/>
</dbReference>
<proteinExistence type="predicted"/>
<feature type="compositionally biased region" description="Low complexity" evidence="1">
    <location>
        <begin position="391"/>
        <end position="406"/>
    </location>
</feature>
<dbReference type="GO" id="GO:0031012">
    <property type="term" value="C:extracellular matrix"/>
    <property type="evidence" value="ECO:0007669"/>
    <property type="project" value="TreeGrafter"/>
</dbReference>
<feature type="chain" id="PRO_5014681915" description="DUF7908 domain-containing protein" evidence="2">
    <location>
        <begin position="28"/>
        <end position="584"/>
    </location>
</feature>
<dbReference type="Pfam" id="PF01391">
    <property type="entry name" value="Collagen"/>
    <property type="match status" value="2"/>
</dbReference>
<dbReference type="EMBL" id="MG777473">
    <property type="protein sequence ID" value="AUW30787.1"/>
    <property type="molecule type" value="Genomic_DNA"/>
</dbReference>
<keyword evidence="2" id="KW-0732">Signal</keyword>
<evidence type="ECO:0000259" key="3">
    <source>
        <dbReference type="Pfam" id="PF25485"/>
    </source>
</evidence>
<evidence type="ECO:0000256" key="2">
    <source>
        <dbReference type="SAM" id="SignalP"/>
    </source>
</evidence>
<dbReference type="Pfam" id="PF25485">
    <property type="entry name" value="DUF7908"/>
    <property type="match status" value="1"/>
</dbReference>
<dbReference type="GO" id="GO:0030198">
    <property type="term" value="P:extracellular matrix organization"/>
    <property type="evidence" value="ECO:0007669"/>
    <property type="project" value="TreeGrafter"/>
</dbReference>
<feature type="domain" description="DUF7908" evidence="3">
    <location>
        <begin position="108"/>
        <end position="242"/>
    </location>
</feature>
<sequence length="584" mass="57055">MLQPQICWLRRTLLAFLFCSIINLVATQDACFLPYPGPRVITSVLVVKQTVHVITNVPKDTAFEINPDLTISVNNAPTNLDITTTYFSRHTSVITIAGSTGSANYLGDQFALRVVAPNLSPKRRRQAGSFVGYNGRTTTSCTQASVLTIYNGQLFISYANGTVAQFSANAGDAYDNFVPSTTPGSVTTTFSLSQSGTLLWNSPSFFNGNALFCLLPSGTIVAVFQQGVQPSSCDFIDLTIVELAGCVIPSGSSATLIPPNPSGPTGPTGLQGVPGQAGPSGATGPLGPSGPSGPPGPTGGVGATGPLGPSGPSGPVGMTGGVGATGPSGPSGPVGMTGAVGATGPSGLPGPSGPTGGAGATGALGPSGPSGPVGMTGAVGATGPLGPSGPSGPVGMAGAVGATGPLGPSGPSGPTGMTGAVGATGATGIPGPSGPQGSQGPQGLQGLSGAIGPTGPQGSVGPSGPRGSSGASGPSGPTGATGLTGPSGAPGIAYAYLGCFYQIGTSSTPTTGKVLSNFIATYTTSGNTQCSTYCNSQNNNFYGVTNTDKGQDEKADGQKGAFMHAVRSSLAFQQKTNIPFHALE</sequence>
<protein>
    <recommendedName>
        <fullName evidence="3">DUF7908 domain-containing protein</fullName>
    </recommendedName>
</protein>
<dbReference type="PANTHER" id="PTHR24023:SF1095">
    <property type="entry name" value="EGF-LIKE DOMAIN-CONTAINING PROTEIN"/>
    <property type="match status" value="1"/>
</dbReference>
<name>A0A2K9YD56_CLAUC</name>
<feature type="compositionally biased region" description="Gly residues" evidence="1">
    <location>
        <begin position="353"/>
        <end position="362"/>
    </location>
</feature>
<dbReference type="InterPro" id="IPR008160">
    <property type="entry name" value="Collagen"/>
</dbReference>
<reference evidence="4" key="1">
    <citation type="submission" date="2017-12" db="EMBL/GenBank/DDBJ databases">
        <title>Genome Sequencing Reveals a Rich Biosynthetic Potential.</title>
        <authorList>
            <person name="Bertrand R.L."/>
            <person name="Abdel-Hameed M.E."/>
            <person name="Sorensen J.L."/>
        </authorList>
    </citation>
    <scope>NUCLEOTIDE SEQUENCE</scope>
</reference>
<feature type="compositionally biased region" description="Low complexity" evidence="1">
    <location>
        <begin position="363"/>
        <end position="385"/>
    </location>
</feature>
<organism evidence="4">
    <name type="scientific">Cladonia uncialis subsp. uncialis</name>
    <dbReference type="NCBI Taxonomy" id="180999"/>
    <lineage>
        <taxon>Eukaryota</taxon>
        <taxon>Fungi</taxon>
        <taxon>Dikarya</taxon>
        <taxon>Ascomycota</taxon>
        <taxon>Pezizomycotina</taxon>
        <taxon>Lecanoromycetes</taxon>
        <taxon>OSLEUM clade</taxon>
        <taxon>Lecanoromycetidae</taxon>
        <taxon>Lecanorales</taxon>
        <taxon>Lecanorineae</taxon>
        <taxon>Cladoniaceae</taxon>
        <taxon>Cladonia</taxon>
    </lineage>
</organism>
<feature type="signal peptide" evidence="2">
    <location>
        <begin position="1"/>
        <end position="27"/>
    </location>
</feature>
<evidence type="ECO:0000313" key="4">
    <source>
        <dbReference type="EMBL" id="AUW30787.1"/>
    </source>
</evidence>
<feature type="compositionally biased region" description="Low complexity" evidence="1">
    <location>
        <begin position="412"/>
        <end position="484"/>
    </location>
</feature>
<feature type="region of interest" description="Disordered" evidence="1">
    <location>
        <begin position="252"/>
        <end position="484"/>
    </location>
</feature>
<feature type="compositionally biased region" description="Gly residues" evidence="1">
    <location>
        <begin position="317"/>
        <end position="326"/>
    </location>
</feature>
<dbReference type="AlphaFoldDB" id="A0A2K9YD56"/>
<feature type="compositionally biased region" description="Low complexity" evidence="1">
    <location>
        <begin position="277"/>
        <end position="286"/>
    </location>
</feature>
<dbReference type="InterPro" id="IPR050149">
    <property type="entry name" value="Collagen_superfamily"/>
</dbReference>